<organism evidence="1 2">
    <name type="scientific">Methylobacterium radiotolerans</name>
    <dbReference type="NCBI Taxonomy" id="31998"/>
    <lineage>
        <taxon>Bacteria</taxon>
        <taxon>Pseudomonadati</taxon>
        <taxon>Pseudomonadota</taxon>
        <taxon>Alphaproteobacteria</taxon>
        <taxon>Hyphomicrobiales</taxon>
        <taxon>Methylobacteriaceae</taxon>
        <taxon>Methylobacterium</taxon>
    </lineage>
</organism>
<dbReference type="Proteomes" id="UP001549119">
    <property type="component" value="Unassembled WGS sequence"/>
</dbReference>
<proteinExistence type="predicted"/>
<evidence type="ECO:0000313" key="1">
    <source>
        <dbReference type="EMBL" id="MET3868654.1"/>
    </source>
</evidence>
<dbReference type="RefSeq" id="WP_209650310.1">
    <property type="nucleotide sequence ID" value="NZ_JBEPNV010000001.1"/>
</dbReference>
<protein>
    <submittedName>
        <fullName evidence="1">Uncharacterized protein</fullName>
    </submittedName>
</protein>
<comment type="caution">
    <text evidence="1">The sequence shown here is derived from an EMBL/GenBank/DDBJ whole genome shotgun (WGS) entry which is preliminary data.</text>
</comment>
<accession>A0ABV2NQ89</accession>
<dbReference type="EMBL" id="JBEPNW010000002">
    <property type="protein sequence ID" value="MET3868654.1"/>
    <property type="molecule type" value="Genomic_DNA"/>
</dbReference>
<name>A0ABV2NQ89_9HYPH</name>
<sequence>MARFMVEQKNGPEGACTIAHLFQKGWTEAEVHAYRDPARALIRGLPLTGDPPGRREAEAAVEAVRELRFARVAERYLARRAWAPPVIWEQPAPDAVS</sequence>
<gene>
    <name evidence="1" type="ORF">ABIC20_005963</name>
</gene>
<evidence type="ECO:0000313" key="2">
    <source>
        <dbReference type="Proteomes" id="UP001549119"/>
    </source>
</evidence>
<reference evidence="1 2" key="1">
    <citation type="submission" date="2024-06" db="EMBL/GenBank/DDBJ databases">
        <title>Genomics of switchgrass bacterial isolates.</title>
        <authorList>
            <person name="Shade A."/>
        </authorList>
    </citation>
    <scope>NUCLEOTIDE SEQUENCE [LARGE SCALE GENOMIC DNA]</scope>
    <source>
        <strain evidence="1 2">PvP084</strain>
    </source>
</reference>
<keyword evidence="2" id="KW-1185">Reference proteome</keyword>